<dbReference type="GO" id="GO:0008270">
    <property type="term" value="F:zinc ion binding"/>
    <property type="evidence" value="ECO:0007669"/>
    <property type="project" value="UniProtKB-UniRule"/>
</dbReference>
<evidence type="ECO:0000313" key="10">
    <source>
        <dbReference type="EMBL" id="OQE31936.1"/>
    </source>
</evidence>
<dbReference type="EMBL" id="MLKD01000001">
    <property type="protein sequence ID" value="OQE31936.1"/>
    <property type="molecule type" value="Genomic_DNA"/>
</dbReference>
<evidence type="ECO:0000256" key="1">
    <source>
        <dbReference type="ARBA" id="ARBA00004984"/>
    </source>
</evidence>
<dbReference type="PANTHER" id="PTHR11271:SF49">
    <property type="entry name" value="GUANINE DEAMINASE"/>
    <property type="match status" value="1"/>
</dbReference>
<evidence type="ECO:0000256" key="4">
    <source>
        <dbReference type="ARBA" id="ARBA00022801"/>
    </source>
</evidence>
<dbReference type="EC" id="3.5.4.3" evidence="8"/>
<dbReference type="UniPathway" id="UPA00603">
    <property type="reaction ID" value="UER00660"/>
</dbReference>
<sequence>MDELKIDLNPSNPLATQGLPLAFHGTVIHSRSLTEIEVLENCFLLVDKAGKIQALQADVHLDQINGIISDHGYAPDVFPIKRLQHGQFLCPGFVDTHNHAPQWAQRGLGIRGQSLLDWLNNVTFAHEAKFKDPVYARRMYASCVAGFLKQGITTASYYGSHHGEATRILADICIEKGQRALVGKCNMNRNAPDWYRDLSITDSLEETRDLIKYISAIDPDNHLIQPIITPRFAISCDPDLLQGLGTIAKEHPTLPIQTHFNEATQEITYTRQLFPQFRTEADLYQEYGLLNDHTILAHCIFLKEDEVQTIQKLQCGIAHCPISNTTMQEFMVAPIREYLRRGIKVGLGTDSGGGYSSSMLDAMKQAFIVSNARHMLTKGADPPLSLAEGFFLATLGGAQVCGLDSRVGNFEIGKEFDALEIHTAESGVMSPVEEEDSILDILEKFLMTGDDRNIVKVYVRGRSVKV</sequence>
<name>A0A1V6U0A4_9EURO</name>
<dbReference type="OrthoDB" id="194468at2759"/>
<reference evidence="11" key="1">
    <citation type="journal article" date="2017" name="Nat. Microbiol.">
        <title>Global analysis of biosynthetic gene clusters reveals vast potential of secondary metabolite production in Penicillium species.</title>
        <authorList>
            <person name="Nielsen J.C."/>
            <person name="Grijseels S."/>
            <person name="Prigent S."/>
            <person name="Ji B."/>
            <person name="Dainat J."/>
            <person name="Nielsen K.F."/>
            <person name="Frisvad J.C."/>
            <person name="Workman M."/>
            <person name="Nielsen J."/>
        </authorList>
    </citation>
    <scope>NUCLEOTIDE SEQUENCE [LARGE SCALE GENOMIC DNA]</scope>
    <source>
        <strain evidence="11">IBT 24891</strain>
    </source>
</reference>
<dbReference type="GO" id="GO:0006147">
    <property type="term" value="P:guanine catabolic process"/>
    <property type="evidence" value="ECO:0007669"/>
    <property type="project" value="UniProtKB-UniRule"/>
</dbReference>
<dbReference type="Gene3D" id="2.30.40.10">
    <property type="entry name" value="Urease, subunit C, domain 1"/>
    <property type="match status" value="1"/>
</dbReference>
<evidence type="ECO:0000256" key="2">
    <source>
        <dbReference type="ARBA" id="ARBA00006745"/>
    </source>
</evidence>
<evidence type="ECO:0000313" key="11">
    <source>
        <dbReference type="Proteomes" id="UP000191285"/>
    </source>
</evidence>
<keyword evidence="4 8" id="KW-0378">Hydrolase</keyword>
<dbReference type="InterPro" id="IPR011059">
    <property type="entry name" value="Metal-dep_hydrolase_composite"/>
</dbReference>
<dbReference type="NCBIfam" id="TIGR02967">
    <property type="entry name" value="guan_deamin"/>
    <property type="match status" value="1"/>
</dbReference>
<dbReference type="InterPro" id="IPR014311">
    <property type="entry name" value="Guanine_deaminase"/>
</dbReference>
<comment type="cofactor">
    <cofactor evidence="8">
        <name>Zn(2+)</name>
        <dbReference type="ChEBI" id="CHEBI:29105"/>
    </cofactor>
    <text evidence="8">Binds 1 zinc ion per subunit.</text>
</comment>
<dbReference type="InterPro" id="IPR032466">
    <property type="entry name" value="Metal_Hydrolase"/>
</dbReference>
<dbReference type="InterPro" id="IPR051607">
    <property type="entry name" value="Metallo-dep_hydrolases"/>
</dbReference>
<proteinExistence type="inferred from homology"/>
<comment type="pathway">
    <text evidence="1 8">Purine metabolism; guanine degradation; xanthine from guanine: step 1/1.</text>
</comment>
<dbReference type="SUPFAM" id="SSF51556">
    <property type="entry name" value="Metallo-dependent hydrolases"/>
    <property type="match status" value="1"/>
</dbReference>
<dbReference type="FunFam" id="3.20.20.140:FF:000022">
    <property type="entry name" value="Guanine deaminase"/>
    <property type="match status" value="1"/>
</dbReference>
<evidence type="ECO:0000256" key="6">
    <source>
        <dbReference type="ARBA" id="ARBA00051148"/>
    </source>
</evidence>
<comment type="similarity">
    <text evidence="2 8">Belongs to the metallo-dependent hydrolases superfamily. ATZ/TRZ family.</text>
</comment>
<evidence type="ECO:0000256" key="7">
    <source>
        <dbReference type="ARBA" id="ARBA00056079"/>
    </source>
</evidence>
<dbReference type="Gene3D" id="3.20.20.140">
    <property type="entry name" value="Metal-dependent hydrolases"/>
    <property type="match status" value="1"/>
</dbReference>
<dbReference type="Pfam" id="PF01979">
    <property type="entry name" value="Amidohydro_1"/>
    <property type="match status" value="1"/>
</dbReference>
<organism evidence="10 11">
    <name type="scientific">Penicillium steckii</name>
    <dbReference type="NCBI Taxonomy" id="303698"/>
    <lineage>
        <taxon>Eukaryota</taxon>
        <taxon>Fungi</taxon>
        <taxon>Dikarya</taxon>
        <taxon>Ascomycota</taxon>
        <taxon>Pezizomycotina</taxon>
        <taxon>Eurotiomycetes</taxon>
        <taxon>Eurotiomycetidae</taxon>
        <taxon>Eurotiales</taxon>
        <taxon>Aspergillaceae</taxon>
        <taxon>Penicillium</taxon>
    </lineage>
</organism>
<keyword evidence="11" id="KW-1185">Reference proteome</keyword>
<dbReference type="Proteomes" id="UP000191285">
    <property type="component" value="Unassembled WGS sequence"/>
</dbReference>
<dbReference type="GO" id="GO:0008892">
    <property type="term" value="F:guanine deaminase activity"/>
    <property type="evidence" value="ECO:0007669"/>
    <property type="project" value="UniProtKB-UniRule"/>
</dbReference>
<keyword evidence="3 8" id="KW-0479">Metal-binding</keyword>
<gene>
    <name evidence="10" type="ORF">PENSTE_c001G05783</name>
</gene>
<dbReference type="PANTHER" id="PTHR11271">
    <property type="entry name" value="GUANINE DEAMINASE"/>
    <property type="match status" value="1"/>
</dbReference>
<accession>A0A1V6U0A4</accession>
<comment type="function">
    <text evidence="7 8">Catalyzes the hydrolytic deamination of guanine, producing xanthine and ammonia.</text>
</comment>
<keyword evidence="5 8" id="KW-0862">Zinc</keyword>
<comment type="caution">
    <text evidence="10">The sequence shown here is derived from an EMBL/GenBank/DDBJ whole genome shotgun (WGS) entry which is preliminary data.</text>
</comment>
<comment type="catalytic activity">
    <reaction evidence="6 8">
        <text>guanine + H2O + H(+) = xanthine + NH4(+)</text>
        <dbReference type="Rhea" id="RHEA:14665"/>
        <dbReference type="ChEBI" id="CHEBI:15377"/>
        <dbReference type="ChEBI" id="CHEBI:15378"/>
        <dbReference type="ChEBI" id="CHEBI:16235"/>
        <dbReference type="ChEBI" id="CHEBI:17712"/>
        <dbReference type="ChEBI" id="CHEBI:28938"/>
        <dbReference type="EC" id="3.5.4.3"/>
    </reaction>
</comment>
<dbReference type="InterPro" id="IPR006680">
    <property type="entry name" value="Amidohydro-rel"/>
</dbReference>
<evidence type="ECO:0000256" key="5">
    <source>
        <dbReference type="ARBA" id="ARBA00022833"/>
    </source>
</evidence>
<dbReference type="STRING" id="303698.A0A1V6U0A4"/>
<protein>
    <recommendedName>
        <fullName evidence="8">Guanine deaminase</fullName>
        <shortName evidence="8">Guanase</shortName>
        <ecNumber evidence="8">3.5.4.3</ecNumber>
    </recommendedName>
    <alternativeName>
        <fullName evidence="8">Guanine aminohydrolase</fullName>
    </alternativeName>
</protein>
<dbReference type="AlphaFoldDB" id="A0A1V6U0A4"/>
<feature type="domain" description="Amidohydrolase-related" evidence="9">
    <location>
        <begin position="88"/>
        <end position="464"/>
    </location>
</feature>
<evidence type="ECO:0000259" key="9">
    <source>
        <dbReference type="Pfam" id="PF01979"/>
    </source>
</evidence>
<dbReference type="GO" id="GO:0005829">
    <property type="term" value="C:cytosol"/>
    <property type="evidence" value="ECO:0007669"/>
    <property type="project" value="TreeGrafter"/>
</dbReference>
<evidence type="ECO:0000256" key="3">
    <source>
        <dbReference type="ARBA" id="ARBA00022723"/>
    </source>
</evidence>
<evidence type="ECO:0000256" key="8">
    <source>
        <dbReference type="RuleBase" id="RU366009"/>
    </source>
</evidence>